<name>A0A0G0X7G6_9BACT</name>
<comment type="caution">
    <text evidence="3">The sequence shown here is derived from an EMBL/GenBank/DDBJ whole genome shotgun (WGS) entry which is preliminary data.</text>
</comment>
<dbReference type="PATRIC" id="fig|1618487.3.peg.683"/>
<evidence type="ECO:0000259" key="2">
    <source>
        <dbReference type="Pfam" id="PF14402"/>
    </source>
</evidence>
<reference evidence="3 4" key="1">
    <citation type="journal article" date="2015" name="Nature">
        <title>rRNA introns, odd ribosomes, and small enigmatic genomes across a large radiation of phyla.</title>
        <authorList>
            <person name="Brown C.T."/>
            <person name="Hug L.A."/>
            <person name="Thomas B.C."/>
            <person name="Sharon I."/>
            <person name="Castelle C.J."/>
            <person name="Singh A."/>
            <person name="Wilkins M.J."/>
            <person name="Williams K.H."/>
            <person name="Banfield J.F."/>
        </authorList>
    </citation>
    <scope>NUCLEOTIDE SEQUENCE [LARGE SCALE GENOMIC DNA]</scope>
</reference>
<sequence>QQLCYTIPMSRRKFIFLAGIGGFLASIAFLIVPFSYAQSPRPANSTMIRSADPELASGSASLASEAAELEELLKENITQPEQIEQKSEILEVFAKRPANKPSLTNFFAYTVQSAVRAGVPANTIILILLLPFLATAAVLIRYVVGLPSLGILFPIALSITLLATGITIGAALLITIILATTIAQMLLKKIRIMHMPKLALSILMVSIFVFATLVIGVSYGQIAVRNLSIFPVLLLILLSERIVAIQLERKLGETLLIAGTSIGLGIIGFYLLSWKMLQNFIILYPEAIFLLIPFNIIVGRYFGLRITEYFRFKDVKER</sequence>
<gene>
    <name evidence="3" type="ORF">UU78_C0049G0010</name>
</gene>
<feature type="transmembrane region" description="Helical" evidence="1">
    <location>
        <begin position="198"/>
        <end position="217"/>
    </location>
</feature>
<accession>A0A0G0X7G6</accession>
<keyword evidence="1" id="KW-1133">Transmembrane helix</keyword>
<organism evidence="3 4">
    <name type="scientific">Candidatus Roizmanbacteria bacterium GW2011_GWC2_41_7</name>
    <dbReference type="NCBI Taxonomy" id="1618487"/>
    <lineage>
        <taxon>Bacteria</taxon>
        <taxon>Candidatus Roizmaniibacteriota</taxon>
    </lineage>
</organism>
<feature type="transmembrane region" description="Helical" evidence="1">
    <location>
        <begin position="280"/>
        <end position="303"/>
    </location>
</feature>
<dbReference type="Pfam" id="PF14402">
    <property type="entry name" value="7TM_transglut"/>
    <property type="match status" value="1"/>
</dbReference>
<feature type="transmembrane region" description="Helical" evidence="1">
    <location>
        <begin position="124"/>
        <end position="144"/>
    </location>
</feature>
<feature type="domain" description="7 transmembrane helices usually fused to an inactive transglutaminase" evidence="2">
    <location>
        <begin position="123"/>
        <end position="315"/>
    </location>
</feature>
<feature type="transmembrane region" description="Helical" evidence="1">
    <location>
        <begin position="150"/>
        <end position="178"/>
    </location>
</feature>
<evidence type="ECO:0000256" key="1">
    <source>
        <dbReference type="SAM" id="Phobius"/>
    </source>
</evidence>
<keyword evidence="1" id="KW-0472">Membrane</keyword>
<protein>
    <recommendedName>
        <fullName evidence="2">7 transmembrane helices usually fused to an inactive transglutaminase domain-containing protein</fullName>
    </recommendedName>
</protein>
<feature type="transmembrane region" description="Helical" evidence="1">
    <location>
        <begin position="223"/>
        <end position="243"/>
    </location>
</feature>
<dbReference type="Proteomes" id="UP000034371">
    <property type="component" value="Unassembled WGS sequence"/>
</dbReference>
<feature type="transmembrane region" description="Helical" evidence="1">
    <location>
        <begin position="255"/>
        <end position="274"/>
    </location>
</feature>
<proteinExistence type="predicted"/>
<dbReference type="AlphaFoldDB" id="A0A0G0X7G6"/>
<evidence type="ECO:0000313" key="4">
    <source>
        <dbReference type="Proteomes" id="UP000034371"/>
    </source>
</evidence>
<dbReference type="EMBL" id="LCBY01000049">
    <property type="protein sequence ID" value="KKS20885.1"/>
    <property type="molecule type" value="Genomic_DNA"/>
</dbReference>
<keyword evidence="1" id="KW-0812">Transmembrane</keyword>
<feature type="non-terminal residue" evidence="3">
    <location>
        <position position="1"/>
    </location>
</feature>
<feature type="transmembrane region" description="Helical" evidence="1">
    <location>
        <begin position="14"/>
        <end position="37"/>
    </location>
</feature>
<evidence type="ECO:0000313" key="3">
    <source>
        <dbReference type="EMBL" id="KKS20885.1"/>
    </source>
</evidence>
<dbReference type="InterPro" id="IPR025840">
    <property type="entry name" value="7TM_transglut"/>
</dbReference>